<dbReference type="AlphaFoldDB" id="A0A7G9GJD2"/>
<dbReference type="KEGG" id="ehn:H9Q80_11555"/>
<evidence type="ECO:0000256" key="1">
    <source>
        <dbReference type="ARBA" id="ARBA00023125"/>
    </source>
</evidence>
<feature type="domain" description="HTH cro/C1-type" evidence="2">
    <location>
        <begin position="14"/>
        <end position="68"/>
    </location>
</feature>
<dbReference type="CDD" id="cd00093">
    <property type="entry name" value="HTH_XRE"/>
    <property type="match status" value="1"/>
</dbReference>
<evidence type="ECO:0000313" key="3">
    <source>
        <dbReference type="EMBL" id="QNM10914.1"/>
    </source>
</evidence>
<dbReference type="InterPro" id="IPR001387">
    <property type="entry name" value="Cro/C1-type_HTH"/>
</dbReference>
<proteinExistence type="predicted"/>
<reference evidence="3 4" key="1">
    <citation type="submission" date="2020-08" db="EMBL/GenBank/DDBJ databases">
        <authorList>
            <person name="Liu C."/>
            <person name="Sun Q."/>
        </authorList>
    </citation>
    <scope>NUCLEOTIDE SEQUENCE [LARGE SCALE GENOMIC DNA]</scope>
    <source>
        <strain evidence="3 4">NSJ-61</strain>
    </source>
</reference>
<dbReference type="PROSITE" id="PS50943">
    <property type="entry name" value="HTH_CROC1"/>
    <property type="match status" value="1"/>
</dbReference>
<evidence type="ECO:0000313" key="4">
    <source>
        <dbReference type="Proteomes" id="UP000515856"/>
    </source>
</evidence>
<protein>
    <submittedName>
        <fullName evidence="3">Helix-turn-helix domain-containing protein</fullName>
    </submittedName>
</protein>
<gene>
    <name evidence="3" type="ORF">H9Q80_11555</name>
</gene>
<dbReference type="PANTHER" id="PTHR46558">
    <property type="entry name" value="TRACRIPTIONAL REGULATORY PROTEIN-RELATED-RELATED"/>
    <property type="match status" value="1"/>
</dbReference>
<dbReference type="EMBL" id="CP060636">
    <property type="protein sequence ID" value="QNM10914.1"/>
    <property type="molecule type" value="Genomic_DNA"/>
</dbReference>
<dbReference type="GO" id="GO:0003677">
    <property type="term" value="F:DNA binding"/>
    <property type="evidence" value="ECO:0007669"/>
    <property type="project" value="UniProtKB-KW"/>
</dbReference>
<dbReference type="InterPro" id="IPR010982">
    <property type="entry name" value="Lambda_DNA-bd_dom_sf"/>
</dbReference>
<sequence length="116" mass="13594">MERSTINQRVGVAIHQALKRRGMTQEQLALLIGTTQRSISAYVRGEQQPSLETLVMICQVLDLNLNQVLRMNETYYPYRILEKDEEKDFMSILDEVPEEKKEDFTAVVKRFKDLMK</sequence>
<dbReference type="Pfam" id="PF01381">
    <property type="entry name" value="HTH_3"/>
    <property type="match status" value="1"/>
</dbReference>
<dbReference type="Gene3D" id="1.10.260.40">
    <property type="entry name" value="lambda repressor-like DNA-binding domains"/>
    <property type="match status" value="1"/>
</dbReference>
<evidence type="ECO:0000259" key="2">
    <source>
        <dbReference type="PROSITE" id="PS50943"/>
    </source>
</evidence>
<keyword evidence="4" id="KW-1185">Reference proteome</keyword>
<dbReference type="PANTHER" id="PTHR46558:SF11">
    <property type="entry name" value="HTH-TYPE TRANSCRIPTIONAL REGULATOR XRE"/>
    <property type="match status" value="1"/>
</dbReference>
<name>A0A7G9GJD2_9FIRM</name>
<dbReference type="SMART" id="SM00530">
    <property type="entry name" value="HTH_XRE"/>
    <property type="match status" value="1"/>
</dbReference>
<dbReference type="Proteomes" id="UP000515856">
    <property type="component" value="Chromosome"/>
</dbReference>
<dbReference type="SUPFAM" id="SSF47413">
    <property type="entry name" value="lambda repressor-like DNA-binding domains"/>
    <property type="match status" value="1"/>
</dbReference>
<keyword evidence="1" id="KW-0238">DNA-binding</keyword>
<accession>A0A7G9GJD2</accession>
<organism evidence="3 4">
    <name type="scientific">[Eubacterium] hominis</name>
    <dbReference type="NCBI Taxonomy" id="2764325"/>
    <lineage>
        <taxon>Bacteria</taxon>
        <taxon>Bacillati</taxon>
        <taxon>Bacillota</taxon>
        <taxon>Erysipelotrichia</taxon>
        <taxon>Erysipelotrichales</taxon>
        <taxon>Erysipelotrichaceae</taxon>
        <taxon>Amedibacillus</taxon>
    </lineage>
</organism>
<dbReference type="RefSeq" id="WP_117453335.1">
    <property type="nucleotide sequence ID" value="NZ_CP060636.1"/>
</dbReference>